<dbReference type="Proteomes" id="UP001437256">
    <property type="component" value="Unassembled WGS sequence"/>
</dbReference>
<feature type="compositionally biased region" description="Basic and acidic residues" evidence="1">
    <location>
        <begin position="180"/>
        <end position="190"/>
    </location>
</feature>
<evidence type="ECO:0000313" key="2">
    <source>
        <dbReference type="EMBL" id="KAL0059116.1"/>
    </source>
</evidence>
<sequence>MQENNNVRSPSSSTPRLSPRPTHSSPTSTSVPEEETTSNCGSRCLYDDSDSEEERQPMSNPQTPKKSGDKVLINRRFLDISALSTSPHTPPKQPHKEAYFEDEWDSELEMGSLRDAEVPPRDRAALGHLARRLNFDSEPTEDTDSQRCSPLANRLESCLGDAIELQKTSPASTSLILDHSNGDEHSEGGA</sequence>
<reference evidence="2 3" key="1">
    <citation type="submission" date="2024-05" db="EMBL/GenBank/DDBJ databases">
        <title>A draft genome resource for the thread blight pathogen Marasmius tenuissimus strain MS-2.</title>
        <authorList>
            <person name="Yulfo-Soto G.E."/>
            <person name="Baruah I.K."/>
            <person name="Amoako-Attah I."/>
            <person name="Bukari Y."/>
            <person name="Meinhardt L.W."/>
            <person name="Bailey B.A."/>
            <person name="Cohen S.P."/>
        </authorList>
    </citation>
    <scope>NUCLEOTIDE SEQUENCE [LARGE SCALE GENOMIC DNA]</scope>
    <source>
        <strain evidence="2 3">MS-2</strain>
    </source>
</reference>
<feature type="region of interest" description="Disordered" evidence="1">
    <location>
        <begin position="169"/>
        <end position="190"/>
    </location>
</feature>
<evidence type="ECO:0000313" key="3">
    <source>
        <dbReference type="Proteomes" id="UP001437256"/>
    </source>
</evidence>
<gene>
    <name evidence="2" type="ORF">AAF712_014188</name>
</gene>
<protein>
    <submittedName>
        <fullName evidence="2">Uncharacterized protein</fullName>
    </submittedName>
</protein>
<feature type="compositionally biased region" description="Low complexity" evidence="1">
    <location>
        <begin position="8"/>
        <end position="31"/>
    </location>
</feature>
<comment type="caution">
    <text evidence="2">The sequence shown here is derived from an EMBL/GenBank/DDBJ whole genome shotgun (WGS) entry which is preliminary data.</text>
</comment>
<accession>A0ABR2ZDW9</accession>
<dbReference type="EMBL" id="JBBXMP010000249">
    <property type="protein sequence ID" value="KAL0059116.1"/>
    <property type="molecule type" value="Genomic_DNA"/>
</dbReference>
<evidence type="ECO:0000256" key="1">
    <source>
        <dbReference type="SAM" id="MobiDB-lite"/>
    </source>
</evidence>
<feature type="region of interest" description="Disordered" evidence="1">
    <location>
        <begin position="1"/>
        <end position="73"/>
    </location>
</feature>
<keyword evidence="3" id="KW-1185">Reference proteome</keyword>
<proteinExistence type="predicted"/>
<name>A0ABR2ZDW9_9AGAR</name>
<organism evidence="2 3">
    <name type="scientific">Marasmius tenuissimus</name>
    <dbReference type="NCBI Taxonomy" id="585030"/>
    <lineage>
        <taxon>Eukaryota</taxon>
        <taxon>Fungi</taxon>
        <taxon>Dikarya</taxon>
        <taxon>Basidiomycota</taxon>
        <taxon>Agaricomycotina</taxon>
        <taxon>Agaricomycetes</taxon>
        <taxon>Agaricomycetidae</taxon>
        <taxon>Agaricales</taxon>
        <taxon>Marasmiineae</taxon>
        <taxon>Marasmiaceae</taxon>
        <taxon>Marasmius</taxon>
    </lineage>
</organism>